<accession>A0ABD5PA49</accession>
<proteinExistence type="predicted"/>
<protein>
    <submittedName>
        <fullName evidence="2">Uncharacterized protein</fullName>
    </submittedName>
</protein>
<dbReference type="AlphaFoldDB" id="A0ABD5PA49"/>
<feature type="compositionally biased region" description="Basic and acidic residues" evidence="1">
    <location>
        <begin position="694"/>
        <end position="705"/>
    </location>
</feature>
<keyword evidence="3" id="KW-1185">Reference proteome</keyword>
<feature type="compositionally biased region" description="Basic and acidic residues" evidence="1">
    <location>
        <begin position="517"/>
        <end position="527"/>
    </location>
</feature>
<evidence type="ECO:0000313" key="3">
    <source>
        <dbReference type="Proteomes" id="UP001595921"/>
    </source>
</evidence>
<gene>
    <name evidence="2" type="ORF">ACFO0N_07375</name>
</gene>
<reference evidence="2 3" key="1">
    <citation type="journal article" date="2019" name="Int. J. Syst. Evol. Microbiol.">
        <title>The Global Catalogue of Microorganisms (GCM) 10K type strain sequencing project: providing services to taxonomists for standard genome sequencing and annotation.</title>
        <authorList>
            <consortium name="The Broad Institute Genomics Platform"/>
            <consortium name="The Broad Institute Genome Sequencing Center for Infectious Disease"/>
            <person name="Wu L."/>
            <person name="Ma J."/>
        </authorList>
    </citation>
    <scope>NUCLEOTIDE SEQUENCE [LARGE SCALE GENOMIC DNA]</scope>
    <source>
        <strain evidence="2 3">CGMCC 1.12553</strain>
    </source>
</reference>
<name>A0ABD5PA49_9EURY</name>
<feature type="region of interest" description="Disordered" evidence="1">
    <location>
        <begin position="724"/>
        <end position="744"/>
    </location>
</feature>
<evidence type="ECO:0000313" key="2">
    <source>
        <dbReference type="EMBL" id="MFC4357767.1"/>
    </source>
</evidence>
<evidence type="ECO:0000256" key="1">
    <source>
        <dbReference type="SAM" id="MobiDB-lite"/>
    </source>
</evidence>
<organism evidence="2 3">
    <name type="scientific">Halobium salinum</name>
    <dbReference type="NCBI Taxonomy" id="1364940"/>
    <lineage>
        <taxon>Archaea</taxon>
        <taxon>Methanobacteriati</taxon>
        <taxon>Methanobacteriota</taxon>
        <taxon>Stenosarchaea group</taxon>
        <taxon>Halobacteria</taxon>
        <taxon>Halobacteriales</taxon>
        <taxon>Haloferacaceae</taxon>
        <taxon>Halobium</taxon>
    </lineage>
</organism>
<feature type="region of interest" description="Disordered" evidence="1">
    <location>
        <begin position="473"/>
        <end position="533"/>
    </location>
</feature>
<feature type="region of interest" description="Disordered" evidence="1">
    <location>
        <begin position="676"/>
        <end position="708"/>
    </location>
</feature>
<feature type="compositionally biased region" description="Acidic residues" evidence="1">
    <location>
        <begin position="730"/>
        <end position="744"/>
    </location>
</feature>
<dbReference type="Proteomes" id="UP001595921">
    <property type="component" value="Unassembled WGS sequence"/>
</dbReference>
<dbReference type="EMBL" id="JBHSDS010000004">
    <property type="protein sequence ID" value="MFC4357767.1"/>
    <property type="molecule type" value="Genomic_DNA"/>
</dbReference>
<comment type="caution">
    <text evidence="2">The sequence shown here is derived from an EMBL/GenBank/DDBJ whole genome shotgun (WGS) entry which is preliminary data.</text>
</comment>
<dbReference type="RefSeq" id="WP_267625378.1">
    <property type="nucleotide sequence ID" value="NZ_JAODIW010000013.1"/>
</dbReference>
<sequence>MSAGSPRGLDIPETLTASASLNKHEDLREYHAWAKEYTDCSSSSDVVRRAYQYAIQNDTEFRAFLAEHADAEAGDGAMGLDTKDKYLPAVDGPGELDTTDPDVLTVAGGKSAVDLSDPDSIVHDWESDTRVPIMPRDLAGRNWEKNVASKIKPTKDGSLPGRIGVYRRATEGVDLLKSGFTKQDWREQMSLYGGVSKGSLSKVFELLVSKNTILPHPSMGEAALTESALQEARREIAGVEPGEKLSPEDEKRIPDSWEEVLPLYHKFARDQYYSYESEFLDRSIKAFGLALASIAAKNEGYSGDAIKSVNGEEQAVAWRVAAQKINMYVAGKLPEWREYSLGDEFDGGTLYAEFFELVDRAEGFGWDVDKDSAEYQTFVADALKFQRKAYDLVGAVGGADAGNAQSESSVREDEGMSVSEALNVLGVEGGDGLTTEDVMDRFREVAFDHPDLQDGWMDMGDRVEARDTLLEELESDRSVDVEGGGSGGAEQSSNQSYKPNVATEMSERRQQGLSQLRKMESKADARDTALPSADDVDGFAESLHEWQERVGNALGSAAITDKYVEDVERGFSPFDTDSMESLEEWVEEWTLRFDAEMLPGQEYSPEVYHGHVDADSVQEELPHLDRVRRASLQPVESVRDVYVMSEDGGRVLVGKESVKEFEQRVRAAIENHPKMSPEVSRFSRDWSPSNDPTTFDREGPAREKLGLVPDGRFGKAQYYESVKEGLPGLDDSDGDEDDLTFGAQ</sequence>